<dbReference type="EMBL" id="JABVXQ010000007">
    <property type="protein sequence ID" value="KAF6099961.1"/>
    <property type="molecule type" value="Genomic_DNA"/>
</dbReference>
<dbReference type="Proteomes" id="UP000664940">
    <property type="component" value="Unassembled WGS sequence"/>
</dbReference>
<feature type="compositionally biased region" description="Basic and acidic residues" evidence="1">
    <location>
        <begin position="1"/>
        <end position="39"/>
    </location>
</feature>
<gene>
    <name evidence="2" type="ORF">HJG60_011677</name>
</gene>
<evidence type="ECO:0000313" key="2">
    <source>
        <dbReference type="EMBL" id="KAF6099961.1"/>
    </source>
</evidence>
<accession>A0A833ZZG0</accession>
<dbReference type="AlphaFoldDB" id="A0A833ZZG0"/>
<name>A0A833ZZG0_9CHIR</name>
<feature type="region of interest" description="Disordered" evidence="1">
    <location>
        <begin position="104"/>
        <end position="156"/>
    </location>
</feature>
<protein>
    <submittedName>
        <fullName evidence="2">Uncharacterized protein</fullName>
    </submittedName>
</protein>
<comment type="caution">
    <text evidence="2">The sequence shown here is derived from an EMBL/GenBank/DDBJ whole genome shotgun (WGS) entry which is preliminary data.</text>
</comment>
<evidence type="ECO:0000256" key="1">
    <source>
        <dbReference type="SAM" id="MobiDB-lite"/>
    </source>
</evidence>
<feature type="compositionally biased region" description="Low complexity" evidence="1">
    <location>
        <begin position="124"/>
        <end position="139"/>
    </location>
</feature>
<sequence>MGIPEARRSLERSRNNRKEASLAEVAEQVRKRLEMRWEKGAGPTHGSNTERTQRGAAPQSLPQRLAGRQAGSHHATGALAADHLPVPEKVPVLPVSVLACRAPATSCKPRPSSGLGRTAHQCYSRPTPSRPSLLPRVPVFGKEQLGGGGAAYKSYR</sequence>
<feature type="region of interest" description="Disordered" evidence="1">
    <location>
        <begin position="1"/>
        <end position="82"/>
    </location>
</feature>
<proteinExistence type="predicted"/>
<organism evidence="2 3">
    <name type="scientific">Phyllostomus discolor</name>
    <name type="common">pale spear-nosed bat</name>
    <dbReference type="NCBI Taxonomy" id="89673"/>
    <lineage>
        <taxon>Eukaryota</taxon>
        <taxon>Metazoa</taxon>
        <taxon>Chordata</taxon>
        <taxon>Craniata</taxon>
        <taxon>Vertebrata</taxon>
        <taxon>Euteleostomi</taxon>
        <taxon>Mammalia</taxon>
        <taxon>Eutheria</taxon>
        <taxon>Laurasiatheria</taxon>
        <taxon>Chiroptera</taxon>
        <taxon>Yangochiroptera</taxon>
        <taxon>Phyllostomidae</taxon>
        <taxon>Phyllostominae</taxon>
        <taxon>Phyllostomus</taxon>
    </lineage>
</organism>
<reference evidence="2 3" key="1">
    <citation type="journal article" date="2020" name="Nature">
        <title>Six reference-quality genomes reveal evolution of bat adaptations.</title>
        <authorList>
            <person name="Jebb D."/>
            <person name="Huang Z."/>
            <person name="Pippel M."/>
            <person name="Hughes G.M."/>
            <person name="Lavrichenko K."/>
            <person name="Devanna P."/>
            <person name="Winkler S."/>
            <person name="Jermiin L.S."/>
            <person name="Skirmuntt E.C."/>
            <person name="Katzourakis A."/>
            <person name="Burkitt-Gray L."/>
            <person name="Ray D.A."/>
            <person name="Sullivan K.A.M."/>
            <person name="Roscito J.G."/>
            <person name="Kirilenko B.M."/>
            <person name="Davalos L.M."/>
            <person name="Corthals A.P."/>
            <person name="Power M.L."/>
            <person name="Jones G."/>
            <person name="Ransome R.D."/>
            <person name="Dechmann D.K.N."/>
            <person name="Locatelli A.G."/>
            <person name="Puechmaille S.J."/>
            <person name="Fedrigo O."/>
            <person name="Jarvis E.D."/>
            <person name="Hiller M."/>
            <person name="Vernes S.C."/>
            <person name="Myers E.W."/>
            <person name="Teeling E.C."/>
        </authorList>
    </citation>
    <scope>NUCLEOTIDE SEQUENCE [LARGE SCALE GENOMIC DNA]</scope>
    <source>
        <strain evidence="2">Bat1K_MPI-CBG_1</strain>
    </source>
</reference>
<evidence type="ECO:0000313" key="3">
    <source>
        <dbReference type="Proteomes" id="UP000664940"/>
    </source>
</evidence>